<evidence type="ECO:0008006" key="6">
    <source>
        <dbReference type="Google" id="ProtNLM"/>
    </source>
</evidence>
<comment type="caution">
    <text evidence="4">The sequence shown here is derived from an EMBL/GenBank/DDBJ whole genome shotgun (WGS) entry which is preliminary data.</text>
</comment>
<evidence type="ECO:0000259" key="3">
    <source>
        <dbReference type="PROSITE" id="PS51998"/>
    </source>
</evidence>
<evidence type="ECO:0000313" key="5">
    <source>
        <dbReference type="Proteomes" id="UP000649328"/>
    </source>
</evidence>
<accession>A0A8H7GSZ7</accession>
<dbReference type="Pfam" id="PF02201">
    <property type="entry name" value="SWIB"/>
    <property type="match status" value="1"/>
</dbReference>
<dbReference type="AlphaFoldDB" id="A0A8H7GSZ7"/>
<gene>
    <name evidence="4" type="ORF">HF325_004967</name>
</gene>
<sequence>MAEIPNASETYNPADYQGMVDAILGAADLNTISIKRVKNAISELFNVDLDPHKEEMTEFILSRYYKLVEEREQPRPSQENTEKEDHLMALRLQREEGSRNVRRRVAPSLRLTLTTKVTKRKAPNNAFNAELVLSPLLQEVVGGPRMSRPQVVKQMWVYIRANKLQNPNDKRQIFCDEKLKLVFKKSSVTMFEMNKLLTKHLFKEDELCESHKDREPESEVPDSNQAAETPKPVSDVSSHPDVKTENHKEDLSSEMSDLEG</sequence>
<evidence type="ECO:0000313" key="4">
    <source>
        <dbReference type="EMBL" id="KAF8001178.1"/>
    </source>
</evidence>
<dbReference type="InterPro" id="IPR019835">
    <property type="entry name" value="SWIB_domain"/>
</dbReference>
<dbReference type="SUPFAM" id="SSF47592">
    <property type="entry name" value="SWIB/MDM2 domain"/>
    <property type="match status" value="1"/>
</dbReference>
<dbReference type="Gene3D" id="1.10.245.10">
    <property type="entry name" value="SWIB/MDM2 domain"/>
    <property type="match status" value="1"/>
</dbReference>
<protein>
    <recommendedName>
        <fullName evidence="6">DM2 domain-containing protein</fullName>
    </recommendedName>
</protein>
<keyword evidence="5" id="KW-1185">Reference proteome</keyword>
<dbReference type="PANTHER" id="PTHR13844">
    <property type="entry name" value="SWI/SNF-RELATED MATRIX-ASSOCIATED ACTIN-DEPENDENT REGULATOR OF CHROMATIN SUBFAMILY D"/>
    <property type="match status" value="1"/>
</dbReference>
<dbReference type="PROSITE" id="PS51925">
    <property type="entry name" value="SWIB_MDM2"/>
    <property type="match status" value="1"/>
</dbReference>
<dbReference type="InterPro" id="IPR014876">
    <property type="entry name" value="DEK_C"/>
</dbReference>
<feature type="domain" description="DM2" evidence="2">
    <location>
        <begin position="126"/>
        <end position="203"/>
    </location>
</feature>
<evidence type="ECO:0000256" key="1">
    <source>
        <dbReference type="SAM" id="MobiDB-lite"/>
    </source>
</evidence>
<feature type="region of interest" description="Disordered" evidence="1">
    <location>
        <begin position="208"/>
        <end position="260"/>
    </location>
</feature>
<dbReference type="Pfam" id="PF08766">
    <property type="entry name" value="DEK_C"/>
    <property type="match status" value="1"/>
</dbReference>
<reference evidence="4" key="1">
    <citation type="submission" date="2020-10" db="EMBL/GenBank/DDBJ databases">
        <title>The Whole-Genome Sequence of Metschnikowia persimmonesis, a Novel Endophytic Yeast Species Isolated from Medicinal Plant Diospyros kaki Thumb.</title>
        <authorList>
            <person name="Rahmat E."/>
            <person name="Kang Y."/>
        </authorList>
    </citation>
    <scope>NUCLEOTIDE SEQUENCE</scope>
    <source>
        <strain evidence="4">KIOM G15050</strain>
    </source>
</reference>
<evidence type="ECO:0000259" key="2">
    <source>
        <dbReference type="PROSITE" id="PS51925"/>
    </source>
</evidence>
<dbReference type="EMBL" id="JACBPP010000006">
    <property type="protein sequence ID" value="KAF8001178.1"/>
    <property type="molecule type" value="Genomic_DNA"/>
</dbReference>
<name>A0A8H7GSZ7_9ASCO</name>
<dbReference type="InterPro" id="IPR036885">
    <property type="entry name" value="SWIB_MDM2_dom_sf"/>
</dbReference>
<dbReference type="Proteomes" id="UP000649328">
    <property type="component" value="Unassembled WGS sequence"/>
</dbReference>
<dbReference type="SMART" id="SM00151">
    <property type="entry name" value="SWIB"/>
    <property type="match status" value="1"/>
</dbReference>
<dbReference type="PROSITE" id="PS51998">
    <property type="entry name" value="DEK_C"/>
    <property type="match status" value="1"/>
</dbReference>
<proteinExistence type="predicted"/>
<feature type="compositionally biased region" description="Basic and acidic residues" evidence="1">
    <location>
        <begin position="208"/>
        <end position="217"/>
    </location>
</feature>
<dbReference type="InterPro" id="IPR003121">
    <property type="entry name" value="SWIB_MDM2_domain"/>
</dbReference>
<dbReference type="SUPFAM" id="SSF109715">
    <property type="entry name" value="DEK C-terminal domain"/>
    <property type="match status" value="1"/>
</dbReference>
<dbReference type="OrthoDB" id="10251073at2759"/>
<dbReference type="CDD" id="cd10567">
    <property type="entry name" value="SWIB-MDM2_like"/>
    <property type="match status" value="1"/>
</dbReference>
<feature type="domain" description="DEK-C" evidence="3">
    <location>
        <begin position="10"/>
        <end position="65"/>
    </location>
</feature>
<organism evidence="4 5">
    <name type="scientific">Metschnikowia pulcherrima</name>
    <dbReference type="NCBI Taxonomy" id="27326"/>
    <lineage>
        <taxon>Eukaryota</taxon>
        <taxon>Fungi</taxon>
        <taxon>Dikarya</taxon>
        <taxon>Ascomycota</taxon>
        <taxon>Saccharomycotina</taxon>
        <taxon>Pichiomycetes</taxon>
        <taxon>Metschnikowiaceae</taxon>
        <taxon>Metschnikowia</taxon>
    </lineage>
</organism>
<feature type="compositionally biased region" description="Basic and acidic residues" evidence="1">
    <location>
        <begin position="238"/>
        <end position="251"/>
    </location>
</feature>